<sequence length="91" mass="9485">MCITTVPINILADQKVPIRRSCLNDTVGIKPGECGNLSGGLPGTAERICVCTGNFCNGAVSSNSVLTAFSATLYKLTLGSSLLFSLLLHLL</sequence>
<evidence type="ECO:0000313" key="2">
    <source>
        <dbReference type="WBParaSite" id="jg11843"/>
    </source>
</evidence>
<proteinExistence type="predicted"/>
<keyword evidence="1" id="KW-1185">Reference proteome</keyword>
<evidence type="ECO:0000313" key="1">
    <source>
        <dbReference type="Proteomes" id="UP000887574"/>
    </source>
</evidence>
<accession>A0A915CRI5</accession>
<protein>
    <submittedName>
        <fullName evidence="2">Protein quiver</fullName>
    </submittedName>
</protein>
<dbReference type="WBParaSite" id="jg11843">
    <property type="protein sequence ID" value="jg11843"/>
    <property type="gene ID" value="jg11843"/>
</dbReference>
<dbReference type="Proteomes" id="UP000887574">
    <property type="component" value="Unplaced"/>
</dbReference>
<organism evidence="1 2">
    <name type="scientific">Ditylenchus dipsaci</name>
    <dbReference type="NCBI Taxonomy" id="166011"/>
    <lineage>
        <taxon>Eukaryota</taxon>
        <taxon>Metazoa</taxon>
        <taxon>Ecdysozoa</taxon>
        <taxon>Nematoda</taxon>
        <taxon>Chromadorea</taxon>
        <taxon>Rhabditida</taxon>
        <taxon>Tylenchina</taxon>
        <taxon>Tylenchomorpha</taxon>
        <taxon>Sphaerularioidea</taxon>
        <taxon>Anguinidae</taxon>
        <taxon>Anguininae</taxon>
        <taxon>Ditylenchus</taxon>
    </lineage>
</organism>
<reference evidence="2" key="1">
    <citation type="submission" date="2022-11" db="UniProtKB">
        <authorList>
            <consortium name="WormBaseParasite"/>
        </authorList>
    </citation>
    <scope>IDENTIFICATION</scope>
</reference>
<dbReference type="AlphaFoldDB" id="A0A915CRI5"/>
<name>A0A915CRI5_9BILA</name>